<dbReference type="PROSITE" id="PS50102">
    <property type="entry name" value="RRM"/>
    <property type="match status" value="1"/>
</dbReference>
<dbReference type="GO" id="GO:0070034">
    <property type="term" value="F:telomerase RNA binding"/>
    <property type="evidence" value="ECO:0007669"/>
    <property type="project" value="InterPro"/>
</dbReference>
<dbReference type="GO" id="GO:0006396">
    <property type="term" value="P:RNA processing"/>
    <property type="evidence" value="ECO:0007669"/>
    <property type="project" value="InterPro"/>
</dbReference>
<comment type="caution">
    <text evidence="7">The sequence shown here is derived from an EMBL/GenBank/DDBJ whole genome shotgun (WGS) entry which is preliminary data.</text>
</comment>
<dbReference type="GO" id="GO:1990904">
    <property type="term" value="C:ribonucleoprotein complex"/>
    <property type="evidence" value="ECO:0007669"/>
    <property type="project" value="UniProtKB-UniRule"/>
</dbReference>
<dbReference type="PROSITE" id="PS51939">
    <property type="entry name" value="XRRM"/>
    <property type="match status" value="1"/>
</dbReference>
<accession>A0AAD8DIT5</accession>
<dbReference type="Pfam" id="PF19977">
    <property type="entry name" value="xRRM"/>
    <property type="match status" value="1"/>
</dbReference>
<proteinExistence type="predicted"/>
<dbReference type="Gene3D" id="1.10.10.10">
    <property type="entry name" value="Winged helix-like DNA-binding domain superfamily/Winged helix DNA-binding domain"/>
    <property type="match status" value="1"/>
</dbReference>
<feature type="region of interest" description="Disordered" evidence="3">
    <location>
        <begin position="225"/>
        <end position="261"/>
    </location>
</feature>
<feature type="domain" description="HTH La-type RNA-binding" evidence="5">
    <location>
        <begin position="1"/>
        <end position="88"/>
    </location>
</feature>
<sequence>MATDDRKVLNALETLFSDANLQWDKVMQKHLQEQNDYIIIDTLLTLPRLKHVSATKDDVINATKESIRLQLNSENTAVGRIKPFVLNKKEELDDWSIYVEGLDKPYHTNEKITELFRDLVGPVSFLRIPNDASGKPRFHGFCFIEFDNKENVSKAVNRLNRYQLDMQDDQQEDSTTDHVTQTADALQLRVMSKTQWNQYKDQYLAHQAQCKEDIKQLWDNYNATRAQHGDAQPTKKRRTSSEDDTHNSTGVTNTEEEDDYPKGIIARVTNIHPASSKTTVKTLLESSGVKIAYLNYKKNTFTCHIRLNSAKDTQKIAMYFEEGMIAQKDGKDATGYQAKDDNENKPIVVQPITGMEEKIYWDEERRRDTKKKK</sequence>
<dbReference type="InterPro" id="IPR045537">
    <property type="entry name" value="Lar7_xRRM"/>
</dbReference>
<feature type="domain" description="RRM" evidence="4">
    <location>
        <begin position="95"/>
        <end position="171"/>
    </location>
</feature>
<dbReference type="SMART" id="SM00360">
    <property type="entry name" value="RRM"/>
    <property type="match status" value="1"/>
</dbReference>
<dbReference type="EMBL" id="JARTCD010000003">
    <property type="protein sequence ID" value="KAJ8663167.1"/>
    <property type="molecule type" value="Genomic_DNA"/>
</dbReference>
<dbReference type="SUPFAM" id="SSF54928">
    <property type="entry name" value="RNA-binding domain, RBD"/>
    <property type="match status" value="1"/>
</dbReference>
<dbReference type="GeneID" id="83208762"/>
<evidence type="ECO:0000313" key="7">
    <source>
        <dbReference type="EMBL" id="KAJ8663167.1"/>
    </source>
</evidence>
<reference evidence="7 8" key="1">
    <citation type="submission" date="2023-03" db="EMBL/GenBank/DDBJ databases">
        <title>Genome sequence of Lichtheimia ornata CBS 291.66.</title>
        <authorList>
            <person name="Mohabir J.T."/>
            <person name="Shea T.P."/>
            <person name="Kurbessoian T."/>
            <person name="Berby B."/>
            <person name="Fontaine J."/>
            <person name="Livny J."/>
            <person name="Gnirke A."/>
            <person name="Stajich J.E."/>
            <person name="Cuomo C.A."/>
        </authorList>
    </citation>
    <scope>NUCLEOTIDE SEQUENCE [LARGE SCALE GENOMIC DNA]</scope>
    <source>
        <strain evidence="7">CBS 291.66</strain>
    </source>
</reference>
<dbReference type="InterPro" id="IPR014886">
    <property type="entry name" value="La_xRRM"/>
</dbReference>
<dbReference type="SUPFAM" id="SSF46785">
    <property type="entry name" value="Winged helix' DNA-binding domain"/>
    <property type="match status" value="1"/>
</dbReference>
<organism evidence="7 8">
    <name type="scientific">Lichtheimia ornata</name>
    <dbReference type="NCBI Taxonomy" id="688661"/>
    <lineage>
        <taxon>Eukaryota</taxon>
        <taxon>Fungi</taxon>
        <taxon>Fungi incertae sedis</taxon>
        <taxon>Mucoromycota</taxon>
        <taxon>Mucoromycotina</taxon>
        <taxon>Mucoromycetes</taxon>
        <taxon>Mucorales</taxon>
        <taxon>Lichtheimiaceae</taxon>
        <taxon>Lichtheimia</taxon>
    </lineage>
</organism>
<evidence type="ECO:0000259" key="4">
    <source>
        <dbReference type="PROSITE" id="PS50102"/>
    </source>
</evidence>
<dbReference type="SMART" id="SM00715">
    <property type="entry name" value="LA"/>
    <property type="match status" value="1"/>
</dbReference>
<evidence type="ECO:0000313" key="8">
    <source>
        <dbReference type="Proteomes" id="UP001234581"/>
    </source>
</evidence>
<dbReference type="AlphaFoldDB" id="A0AAD8DIT5"/>
<evidence type="ECO:0008006" key="9">
    <source>
        <dbReference type="Google" id="ProtNLM"/>
    </source>
</evidence>
<dbReference type="RefSeq" id="XP_058348079.1">
    <property type="nucleotide sequence ID" value="XM_058481441.1"/>
</dbReference>
<dbReference type="InterPro" id="IPR002344">
    <property type="entry name" value="Lupus_La"/>
</dbReference>
<keyword evidence="1 2" id="KW-0694">RNA-binding</keyword>
<keyword evidence="8" id="KW-1185">Reference proteome</keyword>
<dbReference type="InterPro" id="IPR006630">
    <property type="entry name" value="La_HTH"/>
</dbReference>
<dbReference type="InterPro" id="IPR035979">
    <property type="entry name" value="RBD_domain_sf"/>
</dbReference>
<dbReference type="InterPro" id="IPR036388">
    <property type="entry name" value="WH-like_DNA-bd_sf"/>
</dbReference>
<dbReference type="CDD" id="cd00590">
    <property type="entry name" value="RRM_SF"/>
    <property type="match status" value="1"/>
</dbReference>
<evidence type="ECO:0000256" key="1">
    <source>
        <dbReference type="ARBA" id="ARBA00022884"/>
    </source>
</evidence>
<evidence type="ECO:0000256" key="3">
    <source>
        <dbReference type="SAM" id="MobiDB-lite"/>
    </source>
</evidence>
<evidence type="ECO:0000259" key="5">
    <source>
        <dbReference type="PROSITE" id="PS50961"/>
    </source>
</evidence>
<dbReference type="InterPro" id="IPR036390">
    <property type="entry name" value="WH_DNA-bd_sf"/>
</dbReference>
<dbReference type="InterPro" id="IPR012677">
    <property type="entry name" value="Nucleotide-bd_a/b_plait_sf"/>
</dbReference>
<gene>
    <name evidence="7" type="ORF">O0I10_001344</name>
</gene>
<name>A0AAD8DIT5_9FUNG</name>
<dbReference type="GO" id="GO:0005634">
    <property type="term" value="C:nucleus"/>
    <property type="evidence" value="ECO:0007669"/>
    <property type="project" value="InterPro"/>
</dbReference>
<evidence type="ECO:0000259" key="6">
    <source>
        <dbReference type="PROSITE" id="PS51939"/>
    </source>
</evidence>
<dbReference type="PRINTS" id="PR00302">
    <property type="entry name" value="LUPUSLA"/>
</dbReference>
<dbReference type="PROSITE" id="PS50961">
    <property type="entry name" value="HTH_LA"/>
    <property type="match status" value="1"/>
</dbReference>
<evidence type="ECO:0000256" key="2">
    <source>
        <dbReference type="PROSITE-ProRule" id="PRU00332"/>
    </source>
</evidence>
<dbReference type="GO" id="GO:1904868">
    <property type="term" value="P:telomerase catalytic core complex assembly"/>
    <property type="evidence" value="ECO:0007669"/>
    <property type="project" value="InterPro"/>
</dbReference>
<dbReference type="InterPro" id="IPR000504">
    <property type="entry name" value="RRM_dom"/>
</dbReference>
<dbReference type="Proteomes" id="UP001234581">
    <property type="component" value="Unassembled WGS sequence"/>
</dbReference>
<dbReference type="Gene3D" id="3.30.70.330">
    <property type="match status" value="2"/>
</dbReference>
<feature type="domain" description="XRRM" evidence="6">
    <location>
        <begin position="259"/>
        <end position="373"/>
    </location>
</feature>
<protein>
    <recommendedName>
        <fullName evidence="9">La-related protein 7</fullName>
    </recommendedName>
</protein>
<dbReference type="Pfam" id="PF00076">
    <property type="entry name" value="RRM_1"/>
    <property type="match status" value="1"/>
</dbReference>